<keyword evidence="1" id="KW-1133">Transmembrane helix</keyword>
<evidence type="ECO:0000256" key="1">
    <source>
        <dbReference type="SAM" id="Phobius"/>
    </source>
</evidence>
<dbReference type="EMBL" id="BPQQ01000066">
    <property type="protein sequence ID" value="GJE02965.1"/>
    <property type="molecule type" value="Genomic_DNA"/>
</dbReference>
<keyword evidence="1" id="KW-0472">Membrane</keyword>
<organism evidence="2 3">
    <name type="scientific">Methylobacterium isbiliense</name>
    <dbReference type="NCBI Taxonomy" id="315478"/>
    <lineage>
        <taxon>Bacteria</taxon>
        <taxon>Pseudomonadati</taxon>
        <taxon>Pseudomonadota</taxon>
        <taxon>Alphaproteobacteria</taxon>
        <taxon>Hyphomicrobiales</taxon>
        <taxon>Methylobacteriaceae</taxon>
        <taxon>Methylobacterium</taxon>
    </lineage>
</organism>
<evidence type="ECO:0000313" key="2">
    <source>
        <dbReference type="EMBL" id="GJE02965.1"/>
    </source>
</evidence>
<evidence type="ECO:0000313" key="3">
    <source>
        <dbReference type="Proteomes" id="UP001055153"/>
    </source>
</evidence>
<dbReference type="Proteomes" id="UP001055153">
    <property type="component" value="Unassembled WGS sequence"/>
</dbReference>
<sequence>MRRRQRITFALGIVIAIPLAATDAVLALKHVFPESVAVNFVGQALSVAGVLWFLRWNARRD</sequence>
<proteinExistence type="predicted"/>
<comment type="caution">
    <text evidence="2">The sequence shown here is derived from an EMBL/GenBank/DDBJ whole genome shotgun (WGS) entry which is preliminary data.</text>
</comment>
<accession>A0ABQ4SKF1</accession>
<reference evidence="2" key="1">
    <citation type="journal article" date="2021" name="Front. Microbiol.">
        <title>Comprehensive Comparative Genomics and Phenotyping of Methylobacterium Species.</title>
        <authorList>
            <person name="Alessa O."/>
            <person name="Ogura Y."/>
            <person name="Fujitani Y."/>
            <person name="Takami H."/>
            <person name="Hayashi T."/>
            <person name="Sahin N."/>
            <person name="Tani A."/>
        </authorList>
    </citation>
    <scope>NUCLEOTIDE SEQUENCE</scope>
    <source>
        <strain evidence="2">DSM 17168</strain>
    </source>
</reference>
<reference evidence="2" key="2">
    <citation type="submission" date="2021-08" db="EMBL/GenBank/DDBJ databases">
        <authorList>
            <person name="Tani A."/>
            <person name="Ola A."/>
            <person name="Ogura Y."/>
            <person name="Katsura K."/>
            <person name="Hayashi T."/>
        </authorList>
    </citation>
    <scope>NUCLEOTIDE SEQUENCE</scope>
    <source>
        <strain evidence="2">DSM 17168</strain>
    </source>
</reference>
<keyword evidence="3" id="KW-1185">Reference proteome</keyword>
<keyword evidence="1" id="KW-0812">Transmembrane</keyword>
<protein>
    <submittedName>
        <fullName evidence="2">Uncharacterized protein</fullName>
    </submittedName>
</protein>
<dbReference type="RefSeq" id="WP_238240290.1">
    <property type="nucleotide sequence ID" value="NZ_BPQQ01000066.1"/>
</dbReference>
<gene>
    <name evidence="2" type="ORF">GMJLKIPL_4915</name>
</gene>
<name>A0ABQ4SKF1_9HYPH</name>
<feature type="transmembrane region" description="Helical" evidence="1">
    <location>
        <begin position="37"/>
        <end position="54"/>
    </location>
</feature>